<evidence type="ECO:0000256" key="1">
    <source>
        <dbReference type="SAM" id="Phobius"/>
    </source>
</evidence>
<protein>
    <recommendedName>
        <fullName evidence="3">DUF4282 domain-containing protein</fullName>
    </recommendedName>
</protein>
<name>A0A7C4V6R7_9DEIN</name>
<feature type="transmembrane region" description="Helical" evidence="1">
    <location>
        <begin position="12"/>
        <end position="35"/>
    </location>
</feature>
<keyword evidence="1" id="KW-0812">Transmembrane</keyword>
<dbReference type="Proteomes" id="UP000885759">
    <property type="component" value="Unassembled WGS sequence"/>
</dbReference>
<dbReference type="AlphaFoldDB" id="A0A7C4V6R7"/>
<evidence type="ECO:0008006" key="3">
    <source>
        <dbReference type="Google" id="ProtNLM"/>
    </source>
</evidence>
<comment type="caution">
    <text evidence="2">The sequence shown here is derived from an EMBL/GenBank/DDBJ whole genome shotgun (WGS) entry which is preliminary data.</text>
</comment>
<gene>
    <name evidence="2" type="ORF">ENK37_08580</name>
</gene>
<sequence length="83" mass="8922">MNRMIQLVATTYETLIEIVMWVALAVGAVLGYAVGQSVVGLVLGLLLALLFDIVVFGTLVVLLEIRNDLKKLVRSRTPPAAGN</sequence>
<evidence type="ECO:0000313" key="2">
    <source>
        <dbReference type="EMBL" id="HGY10088.1"/>
    </source>
</evidence>
<organism evidence="2">
    <name type="scientific">Oceanithermus profundus</name>
    <dbReference type="NCBI Taxonomy" id="187137"/>
    <lineage>
        <taxon>Bacteria</taxon>
        <taxon>Thermotogati</taxon>
        <taxon>Deinococcota</taxon>
        <taxon>Deinococci</taxon>
        <taxon>Thermales</taxon>
        <taxon>Thermaceae</taxon>
        <taxon>Oceanithermus</taxon>
    </lineage>
</organism>
<reference evidence="2" key="1">
    <citation type="journal article" date="2020" name="mSystems">
        <title>Genome- and Community-Level Interaction Insights into Carbon Utilization and Element Cycling Functions of Hydrothermarchaeota in Hydrothermal Sediment.</title>
        <authorList>
            <person name="Zhou Z."/>
            <person name="Liu Y."/>
            <person name="Xu W."/>
            <person name="Pan J."/>
            <person name="Luo Z.H."/>
            <person name="Li M."/>
        </authorList>
    </citation>
    <scope>NUCLEOTIDE SEQUENCE [LARGE SCALE GENOMIC DNA]</scope>
    <source>
        <strain evidence="2">HyVt-570</strain>
    </source>
</reference>
<accession>A0A7C4V6R7</accession>
<proteinExistence type="predicted"/>
<dbReference type="EMBL" id="DRPZ01000218">
    <property type="protein sequence ID" value="HGY10088.1"/>
    <property type="molecule type" value="Genomic_DNA"/>
</dbReference>
<keyword evidence="1" id="KW-0472">Membrane</keyword>
<keyword evidence="1" id="KW-1133">Transmembrane helix</keyword>
<feature type="transmembrane region" description="Helical" evidence="1">
    <location>
        <begin position="41"/>
        <end position="65"/>
    </location>
</feature>